<dbReference type="AlphaFoldDB" id="A0A2P7MVQ4"/>
<reference evidence="2 3" key="1">
    <citation type="journal article" date="2018" name="Environ. Microbiol.">
        <title>Ecological and genomic features of two widespread freshwater picocyanobacteria.</title>
        <authorList>
            <person name="Cabello-Yeves P.J."/>
            <person name="Picazo A."/>
            <person name="Camacho A."/>
            <person name="Callieri C."/>
            <person name="Rosselli R."/>
            <person name="Roda-Garcia J.J."/>
            <person name="Coutinho F.H."/>
            <person name="Rodriguez-Valera F."/>
        </authorList>
    </citation>
    <scope>NUCLEOTIDE SEQUENCE [LARGE SCALE GENOMIC DNA]</scope>
    <source>
        <strain evidence="2 3">Tous</strain>
    </source>
</reference>
<evidence type="ECO:0000313" key="3">
    <source>
        <dbReference type="Proteomes" id="UP000243002"/>
    </source>
</evidence>
<sequence>MAAAASAQSDELESLFSFLGQIQQDGALRDLLNDVISAPDVVAIAADQGFNFQASTLLGLFERCNEAPLARQGLMDEKLIRVYLQRQRLQAP</sequence>
<dbReference type="InterPro" id="IPR012903">
    <property type="entry name" value="Nif11"/>
</dbReference>
<protein>
    <recommendedName>
        <fullName evidence="1">Nif11 domain-containing protein</fullName>
    </recommendedName>
</protein>
<keyword evidence="3" id="KW-1185">Reference proteome</keyword>
<dbReference type="EMBL" id="PXXO01000007">
    <property type="protein sequence ID" value="PSJ05282.1"/>
    <property type="molecule type" value="Genomic_DNA"/>
</dbReference>
<evidence type="ECO:0000313" key="2">
    <source>
        <dbReference type="EMBL" id="PSJ05282.1"/>
    </source>
</evidence>
<dbReference type="OrthoDB" id="559620at2"/>
<comment type="caution">
    <text evidence="2">The sequence shown here is derived from an EMBL/GenBank/DDBJ whole genome shotgun (WGS) entry which is preliminary data.</text>
</comment>
<evidence type="ECO:0000259" key="1">
    <source>
        <dbReference type="Pfam" id="PF07862"/>
    </source>
</evidence>
<accession>A0A2P7MVQ4</accession>
<feature type="domain" description="Nif11" evidence="1">
    <location>
        <begin position="13"/>
        <end position="53"/>
    </location>
</feature>
<dbReference type="Proteomes" id="UP000243002">
    <property type="component" value="Unassembled WGS sequence"/>
</dbReference>
<name>A0A2P7MVQ4_9CYAN</name>
<dbReference type="Pfam" id="PF07862">
    <property type="entry name" value="Nif11"/>
    <property type="match status" value="1"/>
</dbReference>
<gene>
    <name evidence="2" type="ORF">C7K55_07875</name>
</gene>
<organism evidence="2 3">
    <name type="scientific">Cyanobium usitatum str. Tous</name>
    <dbReference type="NCBI Taxonomy" id="2116684"/>
    <lineage>
        <taxon>Bacteria</taxon>
        <taxon>Bacillati</taxon>
        <taxon>Cyanobacteriota</taxon>
        <taxon>Cyanophyceae</taxon>
        <taxon>Synechococcales</taxon>
        <taxon>Prochlorococcaceae</taxon>
        <taxon>Cyanobium</taxon>
    </lineage>
</organism>
<proteinExistence type="predicted"/>